<comment type="subcellular location">
    <subcellularLocation>
        <location evidence="1 7">Cell membrane</location>
        <topology evidence="1 7">Multi-pass membrane protein</topology>
    </subcellularLocation>
</comment>
<keyword evidence="3" id="KW-1003">Cell membrane</keyword>
<evidence type="ECO:0000256" key="2">
    <source>
        <dbReference type="ARBA" id="ARBA00022448"/>
    </source>
</evidence>
<name>A0ABW3W6B3_9ACTN</name>
<dbReference type="Gene3D" id="1.10.3720.10">
    <property type="entry name" value="MetI-like"/>
    <property type="match status" value="1"/>
</dbReference>
<dbReference type="InterPro" id="IPR035906">
    <property type="entry name" value="MetI-like_sf"/>
</dbReference>
<keyword evidence="4 7" id="KW-0812">Transmembrane</keyword>
<feature type="domain" description="ABC transmembrane type-1" evidence="8">
    <location>
        <begin position="85"/>
        <end position="275"/>
    </location>
</feature>
<comment type="similarity">
    <text evidence="7">Belongs to the binding-protein-dependent transport system permease family.</text>
</comment>
<evidence type="ECO:0000313" key="9">
    <source>
        <dbReference type="EMBL" id="MFD1250818.1"/>
    </source>
</evidence>
<accession>A0ABW3W6B3</accession>
<feature type="transmembrane region" description="Helical" evidence="7">
    <location>
        <begin position="124"/>
        <end position="142"/>
    </location>
</feature>
<proteinExistence type="inferred from homology"/>
<feature type="transmembrane region" description="Helical" evidence="7">
    <location>
        <begin position="253"/>
        <end position="274"/>
    </location>
</feature>
<feature type="transmembrane region" description="Helical" evidence="7">
    <location>
        <begin position="89"/>
        <end position="112"/>
    </location>
</feature>
<dbReference type="Pfam" id="PF00528">
    <property type="entry name" value="BPD_transp_1"/>
    <property type="match status" value="1"/>
</dbReference>
<dbReference type="PROSITE" id="PS50928">
    <property type="entry name" value="ABC_TM1"/>
    <property type="match status" value="1"/>
</dbReference>
<protein>
    <submittedName>
        <fullName evidence="9">ABC transporter permease</fullName>
    </submittedName>
</protein>
<sequence>MNTTTSAPAVHFRFRIRRRRTSGAIAVPLAVLGGLVLVAVLGTWITPHDPNAVSLSDYLGPPSSAHWLGTDQAGRDVLSRLISGARISLLGPLGVVVGSTVLGVAVGVLAAWRGGWVDAVLSRIVELVFAFPGVLLAILVVAVIGPGLIASVVALAVAYTPYMARLTRSFALTERERPYIRALEMQGISSLKVILRHLVPNIAPLVLAQSSLCFGYAMIDLAGLSFLGFGVQAPQADWGSMISEGQSALIQGYPISAVAPGVCIVIAVVCFSLLGEGIADRVRRAEQ</sequence>
<dbReference type="InterPro" id="IPR050366">
    <property type="entry name" value="BP-dependent_transpt_permease"/>
</dbReference>
<evidence type="ECO:0000256" key="4">
    <source>
        <dbReference type="ARBA" id="ARBA00022692"/>
    </source>
</evidence>
<dbReference type="Proteomes" id="UP001597229">
    <property type="component" value="Unassembled WGS sequence"/>
</dbReference>
<dbReference type="EMBL" id="JBHTLX010000029">
    <property type="protein sequence ID" value="MFD1250818.1"/>
    <property type="molecule type" value="Genomic_DNA"/>
</dbReference>
<evidence type="ECO:0000256" key="5">
    <source>
        <dbReference type="ARBA" id="ARBA00022989"/>
    </source>
</evidence>
<evidence type="ECO:0000259" key="8">
    <source>
        <dbReference type="PROSITE" id="PS50928"/>
    </source>
</evidence>
<keyword evidence="5 7" id="KW-1133">Transmembrane helix</keyword>
<feature type="transmembrane region" description="Helical" evidence="7">
    <location>
        <begin position="23"/>
        <end position="45"/>
    </location>
</feature>
<dbReference type="InterPro" id="IPR000515">
    <property type="entry name" value="MetI-like"/>
</dbReference>
<keyword evidence="10" id="KW-1185">Reference proteome</keyword>
<reference evidence="10" key="1">
    <citation type="journal article" date="2019" name="Int. J. Syst. Evol. Microbiol.">
        <title>The Global Catalogue of Microorganisms (GCM) 10K type strain sequencing project: providing services to taxonomists for standard genome sequencing and annotation.</title>
        <authorList>
            <consortium name="The Broad Institute Genomics Platform"/>
            <consortium name="The Broad Institute Genome Sequencing Center for Infectious Disease"/>
            <person name="Wu L."/>
            <person name="Ma J."/>
        </authorList>
    </citation>
    <scope>NUCLEOTIDE SEQUENCE [LARGE SCALE GENOMIC DNA]</scope>
    <source>
        <strain evidence="10">CCUG 52478</strain>
    </source>
</reference>
<gene>
    <name evidence="9" type="ORF">ACFQ3F_23710</name>
</gene>
<evidence type="ECO:0000256" key="1">
    <source>
        <dbReference type="ARBA" id="ARBA00004651"/>
    </source>
</evidence>
<dbReference type="CDD" id="cd06261">
    <property type="entry name" value="TM_PBP2"/>
    <property type="match status" value="1"/>
</dbReference>
<evidence type="ECO:0000256" key="6">
    <source>
        <dbReference type="ARBA" id="ARBA00023136"/>
    </source>
</evidence>
<keyword evidence="6 7" id="KW-0472">Membrane</keyword>
<evidence type="ECO:0000313" key="10">
    <source>
        <dbReference type="Proteomes" id="UP001597229"/>
    </source>
</evidence>
<comment type="caution">
    <text evidence="9">The sequence shown here is derived from an EMBL/GenBank/DDBJ whole genome shotgun (WGS) entry which is preliminary data.</text>
</comment>
<dbReference type="RefSeq" id="WP_367918262.1">
    <property type="nucleotide sequence ID" value="NZ_BAABAC010000009.1"/>
</dbReference>
<feature type="transmembrane region" description="Helical" evidence="7">
    <location>
        <begin position="148"/>
        <end position="167"/>
    </location>
</feature>
<evidence type="ECO:0000256" key="3">
    <source>
        <dbReference type="ARBA" id="ARBA00022475"/>
    </source>
</evidence>
<keyword evidence="2 7" id="KW-0813">Transport</keyword>
<feature type="transmembrane region" description="Helical" evidence="7">
    <location>
        <begin position="213"/>
        <end position="233"/>
    </location>
</feature>
<dbReference type="PANTHER" id="PTHR43386">
    <property type="entry name" value="OLIGOPEPTIDE TRANSPORT SYSTEM PERMEASE PROTEIN APPC"/>
    <property type="match status" value="1"/>
</dbReference>
<dbReference type="SUPFAM" id="SSF161098">
    <property type="entry name" value="MetI-like"/>
    <property type="match status" value="1"/>
</dbReference>
<evidence type="ECO:0000256" key="7">
    <source>
        <dbReference type="RuleBase" id="RU363032"/>
    </source>
</evidence>
<dbReference type="PANTHER" id="PTHR43386:SF1">
    <property type="entry name" value="D,D-DIPEPTIDE TRANSPORT SYSTEM PERMEASE PROTEIN DDPC-RELATED"/>
    <property type="match status" value="1"/>
</dbReference>
<organism evidence="9 10">
    <name type="scientific">Nocardioides ginsengisoli</name>
    <dbReference type="NCBI Taxonomy" id="363868"/>
    <lineage>
        <taxon>Bacteria</taxon>
        <taxon>Bacillati</taxon>
        <taxon>Actinomycetota</taxon>
        <taxon>Actinomycetes</taxon>
        <taxon>Propionibacteriales</taxon>
        <taxon>Nocardioidaceae</taxon>
        <taxon>Nocardioides</taxon>
    </lineage>
</organism>